<dbReference type="Proteomes" id="UP001596122">
    <property type="component" value="Unassembled WGS sequence"/>
</dbReference>
<proteinExistence type="predicted"/>
<organism evidence="1 2">
    <name type="scientific">Aquipuribacter nitratireducens</name>
    <dbReference type="NCBI Taxonomy" id="650104"/>
    <lineage>
        <taxon>Bacteria</taxon>
        <taxon>Bacillati</taxon>
        <taxon>Actinomycetota</taxon>
        <taxon>Actinomycetes</taxon>
        <taxon>Micrococcales</taxon>
        <taxon>Intrasporangiaceae</taxon>
        <taxon>Aquipuribacter</taxon>
    </lineage>
</organism>
<evidence type="ECO:0000313" key="2">
    <source>
        <dbReference type="Proteomes" id="UP001596122"/>
    </source>
</evidence>
<keyword evidence="2" id="KW-1185">Reference proteome</keyword>
<protein>
    <submittedName>
        <fullName evidence="1">Uncharacterized protein</fullName>
    </submittedName>
</protein>
<accession>A0ABW0GHT2</accession>
<evidence type="ECO:0000313" key="1">
    <source>
        <dbReference type="EMBL" id="MFC5379199.1"/>
    </source>
</evidence>
<sequence length="44" mass="4634">MIALPLPLQQGLTIDWTDVPVYNTVMSVAAGVPGCSCWSTSPDV</sequence>
<reference evidence="2" key="1">
    <citation type="journal article" date="2019" name="Int. J. Syst. Evol. Microbiol.">
        <title>The Global Catalogue of Microorganisms (GCM) 10K type strain sequencing project: providing services to taxonomists for standard genome sequencing and annotation.</title>
        <authorList>
            <consortium name="The Broad Institute Genomics Platform"/>
            <consortium name="The Broad Institute Genome Sequencing Center for Infectious Disease"/>
            <person name="Wu L."/>
            <person name="Ma J."/>
        </authorList>
    </citation>
    <scope>NUCLEOTIDE SEQUENCE [LARGE SCALE GENOMIC DNA]</scope>
    <source>
        <strain evidence="2">CCUG 43114</strain>
    </source>
</reference>
<comment type="caution">
    <text evidence="1">The sequence shown here is derived from an EMBL/GenBank/DDBJ whole genome shotgun (WGS) entry which is preliminary data.</text>
</comment>
<name>A0ABW0GHT2_9MICO</name>
<gene>
    <name evidence="1" type="ORF">ACFPJ6_00190</name>
</gene>
<dbReference type="EMBL" id="JBHSLD010000001">
    <property type="protein sequence ID" value="MFC5379199.1"/>
    <property type="molecule type" value="Genomic_DNA"/>
</dbReference>
<dbReference type="RefSeq" id="WP_340266795.1">
    <property type="nucleotide sequence ID" value="NZ_JBBEOG010000001.1"/>
</dbReference>